<evidence type="ECO:0000313" key="1">
    <source>
        <dbReference type="EMBL" id="MAA13098.1"/>
    </source>
</evidence>
<sequence>MICEKMTSFHTSPPPPFCLIVIFKSLAASALRTEFVSRRSFASAVSVLGETGRNCSRHENLTWYHPHFVSQCFFSQGRKYLYIKKINK</sequence>
<accession>A0A224Y691</accession>
<dbReference type="AlphaFoldDB" id="A0A224Y691"/>
<name>A0A224Y691_9ACAR</name>
<protein>
    <submittedName>
        <fullName evidence="1">Uncharacterized protein</fullName>
    </submittedName>
</protein>
<reference evidence="1" key="1">
    <citation type="journal article" date="2017" name="Parasit. Vectors">
        <title>Sialotranscriptomics of Rhipicephalus zambeziensis reveals intricate expression profiles of secretory proteins and suggests tight temporal transcriptional regulation during blood-feeding.</title>
        <authorList>
            <person name="de Castro M.H."/>
            <person name="de Klerk D."/>
            <person name="Pienaar R."/>
            <person name="Rees D.J.G."/>
            <person name="Mans B.J."/>
        </authorList>
    </citation>
    <scope>NUCLEOTIDE SEQUENCE</scope>
    <source>
        <tissue evidence="1">Salivary glands</tissue>
    </source>
</reference>
<dbReference type="EMBL" id="GFPF01001952">
    <property type="protein sequence ID" value="MAA13098.1"/>
    <property type="molecule type" value="Transcribed_RNA"/>
</dbReference>
<proteinExistence type="predicted"/>
<organism evidence="1">
    <name type="scientific">Rhipicephalus zambeziensis</name>
    <dbReference type="NCBI Taxonomy" id="60191"/>
    <lineage>
        <taxon>Eukaryota</taxon>
        <taxon>Metazoa</taxon>
        <taxon>Ecdysozoa</taxon>
        <taxon>Arthropoda</taxon>
        <taxon>Chelicerata</taxon>
        <taxon>Arachnida</taxon>
        <taxon>Acari</taxon>
        <taxon>Parasitiformes</taxon>
        <taxon>Ixodida</taxon>
        <taxon>Ixodoidea</taxon>
        <taxon>Ixodidae</taxon>
        <taxon>Rhipicephalinae</taxon>
        <taxon>Rhipicephalus</taxon>
        <taxon>Rhipicephalus</taxon>
    </lineage>
</organism>